<gene>
    <name evidence="1" type="ORF">PPTG_23562</name>
</gene>
<dbReference type="OMA" id="LQGRENH"/>
<reference evidence="2" key="1">
    <citation type="submission" date="2011-12" db="EMBL/GenBank/DDBJ databases">
        <authorList>
            <consortium name="The Broad Institute Genome Sequencing Platform"/>
            <person name="Russ C."/>
            <person name="Tyler B."/>
            <person name="Panabieres F."/>
            <person name="Shan W."/>
            <person name="Tripathy S."/>
            <person name="Grunwald N."/>
            <person name="Machado M."/>
            <person name="Young S.K."/>
            <person name="Zeng Q."/>
            <person name="Gargeya S."/>
            <person name="Fitzgerald M."/>
            <person name="Haas B."/>
            <person name="Abouelleil A."/>
            <person name="Alvarado L."/>
            <person name="Arachchi H.M."/>
            <person name="Berlin A."/>
            <person name="Chapman S.B."/>
            <person name="Gearin G."/>
            <person name="Goldberg J."/>
            <person name="Griggs A."/>
            <person name="Gujja S."/>
            <person name="Hansen M."/>
            <person name="Heiman D."/>
            <person name="Howarth C."/>
            <person name="Larimer J."/>
            <person name="Lui A."/>
            <person name="MacDonald P.J.P."/>
            <person name="McCowen C."/>
            <person name="Montmayeur A."/>
            <person name="Murphy C."/>
            <person name="Neiman D."/>
            <person name="Pearson M."/>
            <person name="Priest M."/>
            <person name="Roberts A."/>
            <person name="Saif S."/>
            <person name="Shea T."/>
            <person name="Sisk P."/>
            <person name="Stolte C."/>
            <person name="Sykes S."/>
            <person name="Wortman J."/>
            <person name="Nusbaum C."/>
            <person name="Birren B."/>
        </authorList>
    </citation>
    <scope>NUCLEOTIDE SEQUENCE [LARGE SCALE GENOMIC DNA]</scope>
    <source>
        <strain evidence="2">INRA-310</strain>
    </source>
</reference>
<name>W2PVK6_PHYN3</name>
<protein>
    <submittedName>
        <fullName evidence="1">Uncharacterized protein</fullName>
    </submittedName>
</protein>
<dbReference type="AlphaFoldDB" id="W2PVK6"/>
<evidence type="ECO:0000313" key="2">
    <source>
        <dbReference type="Proteomes" id="UP000018817"/>
    </source>
</evidence>
<dbReference type="EMBL" id="KI669602">
    <property type="protein sequence ID" value="ETN04942.1"/>
    <property type="molecule type" value="Genomic_DNA"/>
</dbReference>
<accession>W2PVK6</accession>
<dbReference type="Proteomes" id="UP000018817">
    <property type="component" value="Unassembled WGS sequence"/>
</dbReference>
<dbReference type="VEuPathDB" id="FungiDB:PPTG_23562"/>
<dbReference type="RefSeq" id="XP_008909879.1">
    <property type="nucleotide sequence ID" value="XM_008911631.1"/>
</dbReference>
<reference evidence="1 2" key="2">
    <citation type="submission" date="2013-11" db="EMBL/GenBank/DDBJ databases">
        <title>The Genome Sequence of Phytophthora parasitica INRA-310.</title>
        <authorList>
            <consortium name="The Broad Institute Genomics Platform"/>
            <person name="Russ C."/>
            <person name="Tyler B."/>
            <person name="Panabieres F."/>
            <person name="Shan W."/>
            <person name="Tripathy S."/>
            <person name="Grunwald N."/>
            <person name="Machado M."/>
            <person name="Johnson C.S."/>
            <person name="Arredondo F."/>
            <person name="Hong C."/>
            <person name="Coffey M."/>
            <person name="Young S.K."/>
            <person name="Zeng Q."/>
            <person name="Gargeya S."/>
            <person name="Fitzgerald M."/>
            <person name="Abouelleil A."/>
            <person name="Alvarado L."/>
            <person name="Chapman S.B."/>
            <person name="Gainer-Dewar J."/>
            <person name="Goldberg J."/>
            <person name="Griggs A."/>
            <person name="Gujja S."/>
            <person name="Hansen M."/>
            <person name="Howarth C."/>
            <person name="Imamovic A."/>
            <person name="Ireland A."/>
            <person name="Larimer J."/>
            <person name="McCowan C."/>
            <person name="Murphy C."/>
            <person name="Pearson M."/>
            <person name="Poon T.W."/>
            <person name="Priest M."/>
            <person name="Roberts A."/>
            <person name="Saif S."/>
            <person name="Shea T."/>
            <person name="Sykes S."/>
            <person name="Wortman J."/>
            <person name="Nusbaum C."/>
            <person name="Birren B."/>
        </authorList>
    </citation>
    <scope>NUCLEOTIDE SEQUENCE [LARGE SCALE GENOMIC DNA]</scope>
    <source>
        <strain evidence="1 2">INRA-310</strain>
    </source>
</reference>
<organism evidence="1 2">
    <name type="scientific">Phytophthora nicotianae (strain INRA-310)</name>
    <name type="common">Phytophthora parasitica</name>
    <dbReference type="NCBI Taxonomy" id="761204"/>
    <lineage>
        <taxon>Eukaryota</taxon>
        <taxon>Sar</taxon>
        <taxon>Stramenopiles</taxon>
        <taxon>Oomycota</taxon>
        <taxon>Peronosporomycetes</taxon>
        <taxon>Peronosporales</taxon>
        <taxon>Peronosporaceae</taxon>
        <taxon>Phytophthora</taxon>
    </lineage>
</organism>
<evidence type="ECO:0000313" key="1">
    <source>
        <dbReference type="EMBL" id="ETN04942.1"/>
    </source>
</evidence>
<dbReference type="GeneID" id="20192161"/>
<proteinExistence type="predicted"/>
<sequence length="66" mass="7380">MSSQDILLGLQGRENHLLRGIRCIVSIQVAAPLLRTQQLYHFNNISQSEAPKRDGYASTINQVSDN</sequence>